<protein>
    <recommendedName>
        <fullName evidence="2">Dipeptidase</fullName>
        <ecNumber evidence="2">3.4.13.19</ecNumber>
    </recommendedName>
</protein>
<sequence>MRRQNITYRWTTLAYLSAILFTSTSSNPTSLEPAPYPTYPPTLETRVQQILKETPLIDGHNDLAYFLRWAYSHHIYLDNFTTPFETGGLDGQVDLIRLRQGQVGGTFWSIYEDCPKEGNYSLEYFAKAVPIADAAVDVIHRIHALYPSTFARPSNASDTLSIFNTGRIISPLGLESLHLIGNSFSKLRDFHARGVRYATLTHNCHNIYADAAVFERTTGNIPAVPLWGGVSPIGRTLVREMNRLGMLVDLSHTSADTQRDVLGGHPEEWEGSLAPPMFSHSSVFALCPHPRNVPDDVLQLVKARRGVVMVNFWKGFVGCRWPGNGTAVPGQLPGDYTPNQTLSYVVRHIRYIGDLIGYDYVGLGSDFDGVPSAIEGLEDVSKFPNLVAEMLRQGIKEADVRKIVGENILRVWSEVDEVAARLQAEGALPAEDDLAWVPNPWT</sequence>
<comment type="caution">
    <text evidence="3">The sequence shown here is derived from an EMBL/GenBank/DDBJ whole genome shotgun (WGS) entry which is preliminary data.</text>
</comment>
<keyword evidence="2" id="KW-0378">Hydrolase</keyword>
<comment type="catalytic activity">
    <reaction evidence="2">
        <text>an L-aminoacyl-L-amino acid + H2O = 2 an L-alpha-amino acid</text>
        <dbReference type="Rhea" id="RHEA:48940"/>
        <dbReference type="ChEBI" id="CHEBI:15377"/>
        <dbReference type="ChEBI" id="CHEBI:59869"/>
        <dbReference type="ChEBI" id="CHEBI:77460"/>
        <dbReference type="EC" id="3.4.13.19"/>
    </reaction>
</comment>
<dbReference type="GO" id="GO:0046872">
    <property type="term" value="F:metal ion binding"/>
    <property type="evidence" value="ECO:0007669"/>
    <property type="project" value="UniProtKB-UniRule"/>
</dbReference>
<dbReference type="PROSITE" id="PS51365">
    <property type="entry name" value="RENAL_DIPEPTIDASE_2"/>
    <property type="match status" value="1"/>
</dbReference>
<comment type="similarity">
    <text evidence="2">Belongs to the metallo-dependent hydrolases superfamily. Peptidase M19 family.</text>
</comment>
<dbReference type="OrthoDB" id="445695at2759"/>
<dbReference type="InterPro" id="IPR008257">
    <property type="entry name" value="Pept_M19"/>
</dbReference>
<dbReference type="CDD" id="cd01301">
    <property type="entry name" value="rDP_like"/>
    <property type="match status" value="1"/>
</dbReference>
<evidence type="ECO:0000313" key="3">
    <source>
        <dbReference type="EMBL" id="KAF2870359.1"/>
    </source>
</evidence>
<dbReference type="PANTHER" id="PTHR10443">
    <property type="entry name" value="MICROSOMAL DIPEPTIDASE"/>
    <property type="match status" value="1"/>
</dbReference>
<keyword evidence="2" id="KW-0862">Zinc</keyword>
<dbReference type="Proteomes" id="UP000481861">
    <property type="component" value="Unassembled WGS sequence"/>
</dbReference>
<evidence type="ECO:0000256" key="2">
    <source>
        <dbReference type="RuleBase" id="RU341113"/>
    </source>
</evidence>
<dbReference type="EMBL" id="JAADJZ010000014">
    <property type="protein sequence ID" value="KAF2870359.1"/>
    <property type="molecule type" value="Genomic_DNA"/>
</dbReference>
<dbReference type="InterPro" id="IPR032466">
    <property type="entry name" value="Metal_Hydrolase"/>
</dbReference>
<comment type="cofactor">
    <cofactor evidence="2">
        <name>Zn(2+)</name>
        <dbReference type="ChEBI" id="CHEBI:29105"/>
    </cofactor>
</comment>
<organism evidence="3 4">
    <name type="scientific">Massariosphaeria phaeospora</name>
    <dbReference type="NCBI Taxonomy" id="100035"/>
    <lineage>
        <taxon>Eukaryota</taxon>
        <taxon>Fungi</taxon>
        <taxon>Dikarya</taxon>
        <taxon>Ascomycota</taxon>
        <taxon>Pezizomycotina</taxon>
        <taxon>Dothideomycetes</taxon>
        <taxon>Pleosporomycetidae</taxon>
        <taxon>Pleosporales</taxon>
        <taxon>Pleosporales incertae sedis</taxon>
        <taxon>Massariosphaeria</taxon>
    </lineage>
</organism>
<dbReference type="PANTHER" id="PTHR10443:SF12">
    <property type="entry name" value="DIPEPTIDASE"/>
    <property type="match status" value="1"/>
</dbReference>
<reference evidence="3 4" key="1">
    <citation type="submission" date="2020-01" db="EMBL/GenBank/DDBJ databases">
        <authorList>
            <consortium name="DOE Joint Genome Institute"/>
            <person name="Haridas S."/>
            <person name="Albert R."/>
            <person name="Binder M."/>
            <person name="Bloem J."/>
            <person name="Labutti K."/>
            <person name="Salamov A."/>
            <person name="Andreopoulos B."/>
            <person name="Baker S.E."/>
            <person name="Barry K."/>
            <person name="Bills G."/>
            <person name="Bluhm B.H."/>
            <person name="Cannon C."/>
            <person name="Castanera R."/>
            <person name="Culley D.E."/>
            <person name="Daum C."/>
            <person name="Ezra D."/>
            <person name="Gonzalez J.B."/>
            <person name="Henrissat B."/>
            <person name="Kuo A."/>
            <person name="Liang C."/>
            <person name="Lipzen A."/>
            <person name="Lutzoni F."/>
            <person name="Magnuson J."/>
            <person name="Mondo S."/>
            <person name="Nolan M."/>
            <person name="Ohm R."/>
            <person name="Pangilinan J."/>
            <person name="Park H.-J.H."/>
            <person name="Ramirez L."/>
            <person name="Alfaro M."/>
            <person name="Sun H."/>
            <person name="Tritt A."/>
            <person name="Yoshinaga Y."/>
            <person name="Zwiers L.-H.L."/>
            <person name="Turgeon B.G."/>
            <person name="Goodwin S.B."/>
            <person name="Spatafora J.W."/>
            <person name="Crous P.W."/>
            <person name="Grigoriev I.V."/>
        </authorList>
    </citation>
    <scope>NUCLEOTIDE SEQUENCE [LARGE SCALE GENOMIC DNA]</scope>
    <source>
        <strain evidence="3 4">CBS 611.86</strain>
    </source>
</reference>
<dbReference type="SUPFAM" id="SSF51556">
    <property type="entry name" value="Metallo-dependent hydrolases"/>
    <property type="match status" value="1"/>
</dbReference>
<gene>
    <name evidence="3" type="ORF">BDV95DRAFT_523222</name>
</gene>
<dbReference type="Pfam" id="PF01244">
    <property type="entry name" value="Peptidase_M19"/>
    <property type="match status" value="1"/>
</dbReference>
<feature type="chain" id="PRO_5029034045" description="Dipeptidase" evidence="2">
    <location>
        <begin position="27"/>
        <end position="442"/>
    </location>
</feature>
<dbReference type="GO" id="GO:0006508">
    <property type="term" value="P:proteolysis"/>
    <property type="evidence" value="ECO:0007669"/>
    <property type="project" value="UniProtKB-KW"/>
</dbReference>
<accession>A0A7C8M6Z1</accession>
<feature type="signal peptide" evidence="2">
    <location>
        <begin position="1"/>
        <end position="26"/>
    </location>
</feature>
<evidence type="ECO:0000313" key="4">
    <source>
        <dbReference type="Proteomes" id="UP000481861"/>
    </source>
</evidence>
<dbReference type="AlphaFoldDB" id="A0A7C8M6Z1"/>
<proteinExistence type="inferred from homology"/>
<keyword evidence="4" id="KW-1185">Reference proteome</keyword>
<keyword evidence="1 2" id="KW-0224">Dipeptidase</keyword>
<keyword evidence="2" id="KW-0479">Metal-binding</keyword>
<keyword evidence="2" id="KW-0482">Metalloprotease</keyword>
<keyword evidence="2" id="KW-0732">Signal</keyword>
<dbReference type="Gene3D" id="3.20.20.140">
    <property type="entry name" value="Metal-dependent hydrolases"/>
    <property type="match status" value="1"/>
</dbReference>
<keyword evidence="2" id="KW-0645">Protease</keyword>
<dbReference type="GO" id="GO:0070573">
    <property type="term" value="F:metallodipeptidase activity"/>
    <property type="evidence" value="ECO:0007669"/>
    <property type="project" value="InterPro"/>
</dbReference>
<dbReference type="EC" id="3.4.13.19" evidence="2"/>
<evidence type="ECO:0000256" key="1">
    <source>
        <dbReference type="ARBA" id="ARBA00022997"/>
    </source>
</evidence>
<name>A0A7C8M6Z1_9PLEO</name>